<evidence type="ECO:0000313" key="7">
    <source>
        <dbReference type="EMBL" id="MWV53475.1"/>
    </source>
</evidence>
<dbReference type="GO" id="GO:0005524">
    <property type="term" value="F:ATP binding"/>
    <property type="evidence" value="ECO:0007669"/>
    <property type="project" value="UniProtKB-KW"/>
</dbReference>
<keyword evidence="2" id="KW-0813">Transport</keyword>
<dbReference type="OMA" id="SVWDVVM"/>
<dbReference type="PROSITE" id="PS50893">
    <property type="entry name" value="ABC_TRANSPORTER_2"/>
    <property type="match status" value="1"/>
</dbReference>
<dbReference type="PANTHER" id="PTHR42734:SF17">
    <property type="entry name" value="METAL TRANSPORT SYSTEM ATP-BINDING PROTEIN TM_0124-RELATED"/>
    <property type="match status" value="1"/>
</dbReference>
<reference evidence="6 10" key="2">
    <citation type="submission" date="2019-07" db="EMBL/GenBank/DDBJ databases">
        <title>Draft genome Sequence of Chlorobium phaeovibrioides sp. strain PhvTcv-s14, from the Phylum Chlorobi.</title>
        <authorList>
            <person name="Babenko V."/>
            <person name="Boldyreva D."/>
            <person name="Kanygina A."/>
            <person name="Selezneva O."/>
            <person name="Akopiyan T."/>
            <person name="Lunina O."/>
        </authorList>
    </citation>
    <scope>NUCLEOTIDE SEQUENCE [LARGE SCALE GENOMIC DNA]</scope>
    <source>
        <strain evidence="6 10">GrTcv12</strain>
    </source>
</reference>
<comment type="similarity">
    <text evidence="1">Belongs to the ABC transporter superfamily.</text>
</comment>
<evidence type="ECO:0000313" key="8">
    <source>
        <dbReference type="EMBL" id="RTY36268.1"/>
    </source>
</evidence>
<dbReference type="PANTHER" id="PTHR42734">
    <property type="entry name" value="METAL TRANSPORT SYSTEM ATP-BINDING PROTEIN TM_0124-RELATED"/>
    <property type="match status" value="1"/>
</dbReference>
<dbReference type="InterPro" id="IPR003593">
    <property type="entry name" value="AAA+_ATPase"/>
</dbReference>
<evidence type="ECO:0000313" key="10">
    <source>
        <dbReference type="Proteomes" id="UP000327458"/>
    </source>
</evidence>
<dbReference type="CDD" id="cd03235">
    <property type="entry name" value="ABC_Metallic_Cations"/>
    <property type="match status" value="1"/>
</dbReference>
<evidence type="ECO:0000256" key="1">
    <source>
        <dbReference type="ARBA" id="ARBA00005417"/>
    </source>
</evidence>
<reference evidence="7 11" key="3">
    <citation type="submission" date="2019-11" db="EMBL/GenBank/DDBJ databases">
        <title>Green- and brown-colored morphotypes of Chlorobia in the stratified aquatic ecosystems of Kandalaksha Gulf (White Sea): A model for study of the accessory genome evolution.</title>
        <authorList>
            <person name="Grouzdev D.S."/>
        </authorList>
    </citation>
    <scope>NUCLEOTIDE SEQUENCE [LARGE SCALE GENOMIC DNA]</scope>
    <source>
        <strain evidence="7 11">ZM</strain>
    </source>
</reference>
<keyword evidence="11" id="KW-1185">Reference proteome</keyword>
<comment type="caution">
    <text evidence="8">The sequence shown here is derived from an EMBL/GenBank/DDBJ whole genome shotgun (WGS) entry which is preliminary data.</text>
</comment>
<keyword evidence="3" id="KW-0547">Nucleotide-binding</keyword>
<evidence type="ECO:0000313" key="9">
    <source>
        <dbReference type="Proteomes" id="UP000279908"/>
    </source>
</evidence>
<evidence type="ECO:0000256" key="4">
    <source>
        <dbReference type="ARBA" id="ARBA00022840"/>
    </source>
</evidence>
<dbReference type="SMART" id="SM00382">
    <property type="entry name" value="AAA"/>
    <property type="match status" value="1"/>
</dbReference>
<dbReference type="InterPro" id="IPR027417">
    <property type="entry name" value="P-loop_NTPase"/>
</dbReference>
<evidence type="ECO:0000313" key="11">
    <source>
        <dbReference type="Proteomes" id="UP000489351"/>
    </source>
</evidence>
<reference evidence="8 9" key="1">
    <citation type="submission" date="2018-12" db="EMBL/GenBank/DDBJ databases">
        <authorList>
            <person name="Lunina O.N."/>
            <person name="Grouzdev D.S."/>
            <person name="Gorlenko V.M."/>
            <person name="Savvichev A.S."/>
        </authorList>
    </citation>
    <scope>NUCLEOTIDE SEQUENCE [LARGE SCALE GENOMIC DNA]</scope>
    <source>
        <strain evidence="8 9">BrKhr-17</strain>
    </source>
</reference>
<protein>
    <submittedName>
        <fullName evidence="8">ABC transporter ATP-binding protein</fullName>
    </submittedName>
    <submittedName>
        <fullName evidence="7">ATP-binding cassette domain-containing protein</fullName>
    </submittedName>
</protein>
<dbReference type="RefSeq" id="WP_011889459.1">
    <property type="nucleotide sequence ID" value="NZ_CP041698.1"/>
</dbReference>
<gene>
    <name evidence="8" type="ORF">EKD02_08420</name>
    <name evidence="6" type="ORF">FP507_01150</name>
    <name evidence="7" type="ORF">GJ685_00170</name>
</gene>
<dbReference type="Proteomes" id="UP000327458">
    <property type="component" value="Unassembled WGS sequence"/>
</dbReference>
<evidence type="ECO:0000259" key="5">
    <source>
        <dbReference type="PROSITE" id="PS50893"/>
    </source>
</evidence>
<dbReference type="InterPro" id="IPR050153">
    <property type="entry name" value="Metal_Ion_Import_ABC"/>
</dbReference>
<feature type="domain" description="ABC transporter" evidence="5">
    <location>
        <begin position="6"/>
        <end position="236"/>
    </location>
</feature>
<dbReference type="EMBL" id="WUBZ01000001">
    <property type="protein sequence ID" value="MWV53475.1"/>
    <property type="molecule type" value="Genomic_DNA"/>
</dbReference>
<dbReference type="Pfam" id="PF00005">
    <property type="entry name" value="ABC_tran"/>
    <property type="match status" value="1"/>
</dbReference>
<dbReference type="AlphaFoldDB" id="A0A432ATU7"/>
<keyword evidence="4 8" id="KW-0067">ATP-binding</keyword>
<dbReference type="EMBL" id="RXYK01000014">
    <property type="protein sequence ID" value="RTY36268.1"/>
    <property type="molecule type" value="Genomic_DNA"/>
</dbReference>
<dbReference type="Proteomes" id="UP000489351">
    <property type="component" value="Unassembled WGS sequence"/>
</dbReference>
<dbReference type="PROSITE" id="PS00211">
    <property type="entry name" value="ABC_TRANSPORTER_1"/>
    <property type="match status" value="1"/>
</dbReference>
<accession>A0A432ATU7</accession>
<dbReference type="InterPro" id="IPR017871">
    <property type="entry name" value="ABC_transporter-like_CS"/>
</dbReference>
<dbReference type="InterPro" id="IPR003439">
    <property type="entry name" value="ABC_transporter-like_ATP-bd"/>
</dbReference>
<dbReference type="Proteomes" id="UP000279908">
    <property type="component" value="Unassembled WGS sequence"/>
</dbReference>
<proteinExistence type="inferred from homology"/>
<dbReference type="GO" id="GO:0016887">
    <property type="term" value="F:ATP hydrolysis activity"/>
    <property type="evidence" value="ECO:0007669"/>
    <property type="project" value="InterPro"/>
</dbReference>
<dbReference type="SUPFAM" id="SSF52540">
    <property type="entry name" value="P-loop containing nucleoside triphosphate hydrolases"/>
    <property type="match status" value="1"/>
</dbReference>
<dbReference type="EMBL" id="VMRG01000001">
    <property type="protein sequence ID" value="KAA6231860.1"/>
    <property type="molecule type" value="Genomic_DNA"/>
</dbReference>
<organism evidence="8 9">
    <name type="scientific">Chlorobium phaeovibrioides</name>
    <dbReference type="NCBI Taxonomy" id="1094"/>
    <lineage>
        <taxon>Bacteria</taxon>
        <taxon>Pseudomonadati</taxon>
        <taxon>Chlorobiota</taxon>
        <taxon>Chlorobiia</taxon>
        <taxon>Chlorobiales</taxon>
        <taxon>Chlorobiaceae</taxon>
        <taxon>Chlorobium/Pelodictyon group</taxon>
        <taxon>Chlorobium</taxon>
    </lineage>
</organism>
<name>A0A432ATU7_CHLPH</name>
<evidence type="ECO:0000313" key="6">
    <source>
        <dbReference type="EMBL" id="KAA6231860.1"/>
    </source>
</evidence>
<sequence length="251" mass="27362">MSGPVIVCDRLAVRLGGTQVLNRLTLSVFQGDFLGIVGPNGGGKTTLLRVILGLQRPTEGSVRVFGSEPGSQPKRTGYVPQRLFFDRDFPLSVGGLVLMGRLSRRRLFRPYGNRDRQAVEEALHTVGLGDLRDRQVGALSGGELQRALIARALAGEPELLLLDEPTASIDPAMKSSVYDLLDSLRGRMTIVMVSHDTGVITKHVTRIACLNCTLDMHEEGSSLKRAPMGDFYDYPVDAILHNRPKSEGSEP</sequence>
<evidence type="ECO:0000256" key="2">
    <source>
        <dbReference type="ARBA" id="ARBA00022448"/>
    </source>
</evidence>
<dbReference type="Gene3D" id="3.40.50.300">
    <property type="entry name" value="P-loop containing nucleotide triphosphate hydrolases"/>
    <property type="match status" value="1"/>
</dbReference>
<evidence type="ECO:0000256" key="3">
    <source>
        <dbReference type="ARBA" id="ARBA00022741"/>
    </source>
</evidence>